<dbReference type="PROSITE" id="PS51257">
    <property type="entry name" value="PROKAR_LIPOPROTEIN"/>
    <property type="match status" value="1"/>
</dbReference>
<accession>A0A370DI13</accession>
<name>A0A370DI13_9GAMM</name>
<organism evidence="1 2">
    <name type="scientific">endosymbiont of Galathealinum brachiosum</name>
    <dbReference type="NCBI Taxonomy" id="2200906"/>
    <lineage>
        <taxon>Bacteria</taxon>
        <taxon>Pseudomonadati</taxon>
        <taxon>Pseudomonadota</taxon>
        <taxon>Gammaproteobacteria</taxon>
        <taxon>sulfur-oxidizing symbionts</taxon>
    </lineage>
</organism>
<comment type="caution">
    <text evidence="1">The sequence shown here is derived from an EMBL/GenBank/DDBJ whole genome shotgun (WGS) entry which is preliminary data.</text>
</comment>
<dbReference type="AlphaFoldDB" id="A0A370DI13"/>
<keyword evidence="2" id="KW-1185">Reference proteome</keyword>
<dbReference type="Proteomes" id="UP000254266">
    <property type="component" value="Unassembled WGS sequence"/>
</dbReference>
<evidence type="ECO:0008006" key="3">
    <source>
        <dbReference type="Google" id="ProtNLM"/>
    </source>
</evidence>
<sequence>MKSRVSSLLSKAGIASTLLLSSIIIGCSGSSSSTPPPPSTTLSGVAAAGAPIIGTVIIKGALGNTNSALIEADGSYDVDVTGLTAPYRLRAQGSVGGRQYKLHSYAIESDVGGTVNITPFTDLIIANVAGQIAETFFDQAQQINPLDETIIEEQEAELQAKLQDVFNAVGVGTAIDLLRTTFSADHSGLDAALDIVRVEQTSANIVTITNLVENTSITDDVTDTTDNTETLTVTDPVALQTTATDTQQIAALFDAFSAAYATGLPTGSTLTAVENTFATDFLEDGYNKSLFLTEITTDPEMIGSIFSGIVVSNLDSIAGTAEVTFSWGANGVLEPEPETWFVAKDATLGWQFRGDQRIVETYFSFHCNDYDGFVADNPNGWTCGINTQYWDEDPTVNPGGTVIASGTVRILDANTQAQKAIIYLGTPAGSTAGNVQVYNEANQGFQGDYRELANNTGGTDPSIFAVGDIIEYALYTADLDISTPASPAVVGIPVATYTDTLAFLPNPTTWSDSSNKMPTATSATQSAIQGYSTGNNLTIGWDLSAGTRIEEVLVRITDSAGDQVEVWDWMFGSTATSVTYSAASLDTSALLQTDTAYELRVRIYAQDEVNGQSHSKDYAYNIAGPAAQDGSGIACDPTGVTTLAEFETIMDACGTVTPMVANDLAGNSYTFVAATNEVTTFNLDGSTGSFTNDGGNTAIPLTWSIDSRGYLTVNYTVPNVGTFFDVMAAYGVDTSTGGLMVRAFTNENNSTFSEIIIPVGGGSSTSLTCGYSTPWDDVADEPSSFNSYDDFLTVVADCGGASPTTTADIIGTWTDTWTDGSTGALIVVTMVFNGDGSTGTYSETADGVPLVNGSGSFTWSVANNLLTVNVAGVFMEVTAVTASGMVHYAEDAEWSTPSDLSISNTATLDGEIWNGNYVKQP</sequence>
<evidence type="ECO:0000313" key="2">
    <source>
        <dbReference type="Proteomes" id="UP000254266"/>
    </source>
</evidence>
<reference evidence="1 2" key="1">
    <citation type="journal article" date="2018" name="ISME J.">
        <title>Endosymbiont genomes yield clues of tubeworm success.</title>
        <authorList>
            <person name="Li Y."/>
            <person name="Liles M.R."/>
            <person name="Halanych K.M."/>
        </authorList>
    </citation>
    <scope>NUCLEOTIDE SEQUENCE [LARGE SCALE GENOMIC DNA]</scope>
    <source>
        <strain evidence="1">A1464</strain>
    </source>
</reference>
<protein>
    <recommendedName>
        <fullName evidence="3">Fibronectin type-III domain-containing protein</fullName>
    </recommendedName>
</protein>
<evidence type="ECO:0000313" key="1">
    <source>
        <dbReference type="EMBL" id="RDH84568.1"/>
    </source>
</evidence>
<dbReference type="EMBL" id="QFXC01000007">
    <property type="protein sequence ID" value="RDH84568.1"/>
    <property type="molecule type" value="Genomic_DNA"/>
</dbReference>
<proteinExistence type="predicted"/>
<gene>
    <name evidence="1" type="ORF">DIZ80_03620</name>
</gene>